<feature type="compositionally biased region" description="Polar residues" evidence="1">
    <location>
        <begin position="478"/>
        <end position="487"/>
    </location>
</feature>
<protein>
    <submittedName>
        <fullName evidence="4">DUF4101 domain-containing protein</fullName>
    </submittedName>
</protein>
<feature type="transmembrane region" description="Helical" evidence="2">
    <location>
        <begin position="553"/>
        <end position="570"/>
    </location>
</feature>
<name>A0A951QIG2_9CYAN</name>
<dbReference type="CDD" id="cd06257">
    <property type="entry name" value="DnaJ"/>
    <property type="match status" value="1"/>
</dbReference>
<evidence type="ECO:0000313" key="4">
    <source>
        <dbReference type="EMBL" id="MBW4662371.1"/>
    </source>
</evidence>
<comment type="caution">
    <text evidence="4">The sequence shown here is derived from an EMBL/GenBank/DDBJ whole genome shotgun (WGS) entry which is preliminary data.</text>
</comment>
<dbReference type="Pfam" id="PF23468">
    <property type="entry name" value="ARC6"/>
    <property type="match status" value="1"/>
</dbReference>
<dbReference type="SMART" id="SM00271">
    <property type="entry name" value="DnaJ"/>
    <property type="match status" value="1"/>
</dbReference>
<dbReference type="SUPFAM" id="SSF46565">
    <property type="entry name" value="Chaperone J-domain"/>
    <property type="match status" value="1"/>
</dbReference>
<dbReference type="InterPro" id="IPR001623">
    <property type="entry name" value="DnaJ_domain"/>
</dbReference>
<dbReference type="InterPro" id="IPR058032">
    <property type="entry name" value="CDP1-like_a_solenoid_1"/>
</dbReference>
<dbReference type="InterPro" id="IPR044685">
    <property type="entry name" value="CPD1-like"/>
</dbReference>
<feature type="compositionally biased region" description="Low complexity" evidence="1">
    <location>
        <begin position="694"/>
        <end position="728"/>
    </location>
</feature>
<dbReference type="InterPro" id="IPR025344">
    <property type="entry name" value="CDP1-like_IMS"/>
</dbReference>
<evidence type="ECO:0000313" key="5">
    <source>
        <dbReference type="Proteomes" id="UP000757435"/>
    </source>
</evidence>
<evidence type="ECO:0000256" key="1">
    <source>
        <dbReference type="SAM" id="MobiDB-lite"/>
    </source>
</evidence>
<evidence type="ECO:0000259" key="3">
    <source>
        <dbReference type="PROSITE" id="PS50076"/>
    </source>
</evidence>
<dbReference type="PANTHER" id="PTHR33925">
    <property type="entry name" value="PLASTID DIVISION PROTEIN CDP1, CHLOROPLASTIC-RELATED"/>
    <property type="match status" value="1"/>
</dbReference>
<dbReference type="Pfam" id="PF00226">
    <property type="entry name" value="DnaJ"/>
    <property type="match status" value="1"/>
</dbReference>
<dbReference type="EMBL" id="JAHHHD010000071">
    <property type="protein sequence ID" value="MBW4662371.1"/>
    <property type="molecule type" value="Genomic_DNA"/>
</dbReference>
<dbReference type="Gene3D" id="1.10.287.110">
    <property type="entry name" value="DnaJ domain"/>
    <property type="match status" value="1"/>
</dbReference>
<reference evidence="4" key="2">
    <citation type="journal article" date="2022" name="Microbiol. Resour. Announc.">
        <title>Metagenome Sequencing to Explore Phylogenomics of Terrestrial Cyanobacteria.</title>
        <authorList>
            <person name="Ward R.D."/>
            <person name="Stajich J.E."/>
            <person name="Johansen J.R."/>
            <person name="Huntemann M."/>
            <person name="Clum A."/>
            <person name="Foster B."/>
            <person name="Foster B."/>
            <person name="Roux S."/>
            <person name="Palaniappan K."/>
            <person name="Varghese N."/>
            <person name="Mukherjee S."/>
            <person name="Reddy T.B.K."/>
            <person name="Daum C."/>
            <person name="Copeland A."/>
            <person name="Chen I.A."/>
            <person name="Ivanova N.N."/>
            <person name="Kyrpides N.C."/>
            <person name="Shapiro N."/>
            <person name="Eloe-Fadrosh E.A."/>
            <person name="Pietrasiak N."/>
        </authorList>
    </citation>
    <scope>NUCLEOTIDE SEQUENCE</scope>
    <source>
        <strain evidence="4">UHER 2000/2452</strain>
    </source>
</reference>
<dbReference type="PROSITE" id="PS50076">
    <property type="entry name" value="DNAJ_2"/>
    <property type="match status" value="1"/>
</dbReference>
<proteinExistence type="predicted"/>
<dbReference type="Pfam" id="PF13355">
    <property type="entry name" value="ARC6-like_IMS"/>
    <property type="match status" value="2"/>
</dbReference>
<keyword evidence="2" id="KW-1133">Transmembrane helix</keyword>
<dbReference type="InterPro" id="IPR057137">
    <property type="entry name" value="CDP1-like_a_solenoid_2"/>
</dbReference>
<accession>A0A951QIG2</accession>
<keyword evidence="2" id="KW-0812">Transmembrane</keyword>
<feature type="region of interest" description="Disordered" evidence="1">
    <location>
        <begin position="438"/>
        <end position="546"/>
    </location>
</feature>
<feature type="region of interest" description="Disordered" evidence="1">
    <location>
        <begin position="676"/>
        <end position="759"/>
    </location>
</feature>
<dbReference type="AlphaFoldDB" id="A0A951QIG2"/>
<feature type="compositionally biased region" description="Polar residues" evidence="1">
    <location>
        <begin position="676"/>
        <end position="693"/>
    </location>
</feature>
<gene>
    <name evidence="4" type="ORF">KME15_27285</name>
</gene>
<sequence>MDLLVAGMGIVRIPLDYYRILGLPTQATADQLRQAHRDRSQQLPRREFSEAAIASRRQLLDVAYAVLSDPEARQEYDVRFLAKSYELLDAGRSIEPDSEIGREQMAVQDSSTDPHSPSIEISESQFIGALVVLFELGEYELVLRLGRPYLSGGNLSLKAGEFGDPEIVSADIVLTVALSCLELGREQWQQGQYENAAESLETGQQLLLREGIFASLRGEMRSDLYKLRPYRILELLAMPGNREDVRRQGLSLLEDMLHDRGGIDGSADDHSGLGVDDFLRFIQQLRSYLTATEQQTLFEAEAQRPSAVASYLAVYALLARGFAERQPSLIRRAKLVLLRLGTKQDVHLEQAVCALLLGQTDEASRALGLSQEFDSLAFIREHSQGSPDLLPGLCLYSERWLQTEVFPHFRDLSRKQPSLKEYFADEDVQAYLEELPNEPEMSVAWSRSPAPRQTPRQSPRRESDVPYTPRMRPLETGRVSSENISVTDSEHVNSGYANNGSGLSEVIYPTSTDTGNGYSGDSIDRSESSGTAPTRVGQDAPSRRSPAPRLDRLLFLAALGILGLLLLGFLGSRLLGGRSQTATASAITKAEQGFGQLTQQGRPATASASLTPEEAKSVIESWLAAKAAAMGENHDLTQLDKVLAEPILSQWKGDAEQVKAANSYLVYEHSNVEVTSVETEGSPASPTDTASSGTASPADPSTDSSPTVSPTEGAIASPSDSASPIPTAGETNRATVEATVTEKIQPYSNGRPDGNTASPENLRVQYSLIRQGDQWRIESIQAL</sequence>
<dbReference type="Proteomes" id="UP000757435">
    <property type="component" value="Unassembled WGS sequence"/>
</dbReference>
<organism evidence="4 5">
    <name type="scientific">Drouetiella hepatica Uher 2000/2452</name>
    <dbReference type="NCBI Taxonomy" id="904376"/>
    <lineage>
        <taxon>Bacteria</taxon>
        <taxon>Bacillati</taxon>
        <taxon>Cyanobacteriota</taxon>
        <taxon>Cyanophyceae</taxon>
        <taxon>Oculatellales</taxon>
        <taxon>Oculatellaceae</taxon>
        <taxon>Drouetiella</taxon>
    </lineage>
</organism>
<evidence type="ECO:0000256" key="2">
    <source>
        <dbReference type="SAM" id="Phobius"/>
    </source>
</evidence>
<dbReference type="Pfam" id="PF25515">
    <property type="entry name" value="Arm_PDR"/>
    <property type="match status" value="1"/>
</dbReference>
<feature type="domain" description="J" evidence="3">
    <location>
        <begin position="16"/>
        <end position="80"/>
    </location>
</feature>
<keyword evidence="2" id="KW-0472">Membrane</keyword>
<dbReference type="InterPro" id="IPR036869">
    <property type="entry name" value="J_dom_sf"/>
</dbReference>
<reference evidence="4" key="1">
    <citation type="submission" date="2021-05" db="EMBL/GenBank/DDBJ databases">
        <authorList>
            <person name="Pietrasiak N."/>
            <person name="Ward R."/>
            <person name="Stajich J.E."/>
            <person name="Kurbessoian T."/>
        </authorList>
    </citation>
    <scope>NUCLEOTIDE SEQUENCE</scope>
    <source>
        <strain evidence="4">UHER 2000/2452</strain>
    </source>
</reference>
<dbReference type="PANTHER" id="PTHR33925:SF1">
    <property type="entry name" value="PROTEIN ACCUMULATION AND REPLICATION OF CHLOROPLASTS 6, CHLOROPLASTIC"/>
    <property type="match status" value="1"/>
</dbReference>